<evidence type="ECO:0000259" key="3">
    <source>
        <dbReference type="Pfam" id="PF14541"/>
    </source>
</evidence>
<keyword evidence="6" id="KW-1185">Reference proteome</keyword>
<dbReference type="AlphaFoldDB" id="R0H4L4"/>
<feature type="non-terminal residue" evidence="5">
    <location>
        <position position="288"/>
    </location>
</feature>
<dbReference type="PANTHER" id="PTHR47965">
    <property type="entry name" value="ASPARTYL PROTEASE-RELATED"/>
    <property type="match status" value="1"/>
</dbReference>
<gene>
    <name evidence="5" type="ORF">CARUB_v10003010mg</name>
</gene>
<evidence type="ECO:0000313" key="5">
    <source>
        <dbReference type="EMBL" id="EOA19640.1"/>
    </source>
</evidence>
<dbReference type="GO" id="GO:0004190">
    <property type="term" value="F:aspartic-type endopeptidase activity"/>
    <property type="evidence" value="ECO:0007669"/>
    <property type="project" value="InterPro"/>
</dbReference>
<keyword evidence="2" id="KW-0732">Signal</keyword>
<feature type="domain" description="Xylanase inhibitor C-terminal" evidence="3">
    <location>
        <begin position="235"/>
        <end position="284"/>
    </location>
</feature>
<evidence type="ECO:0000259" key="4">
    <source>
        <dbReference type="Pfam" id="PF14543"/>
    </source>
</evidence>
<feature type="domain" description="Xylanase inhibitor N-terminal" evidence="4">
    <location>
        <begin position="38"/>
        <end position="201"/>
    </location>
</feature>
<protein>
    <recommendedName>
        <fullName evidence="7">Peptidase A1 domain-containing protein</fullName>
    </recommendedName>
</protein>
<evidence type="ECO:0000256" key="1">
    <source>
        <dbReference type="ARBA" id="ARBA00007447"/>
    </source>
</evidence>
<dbReference type="InterPro" id="IPR001461">
    <property type="entry name" value="Aspartic_peptidase_A1"/>
</dbReference>
<accession>R0H4L4</accession>
<dbReference type="OrthoDB" id="1882431at2759"/>
<feature type="signal peptide" evidence="2">
    <location>
        <begin position="1"/>
        <end position="23"/>
    </location>
</feature>
<dbReference type="PANTHER" id="PTHR47965:SF52">
    <property type="entry name" value="EUKARYOTIC ASPARTYL PROTEASE FAMILY PROTEIN"/>
    <property type="match status" value="1"/>
</dbReference>
<proteinExistence type="inferred from homology"/>
<dbReference type="STRING" id="81985.R0H4L4"/>
<organism evidence="5 6">
    <name type="scientific">Capsella rubella</name>
    <dbReference type="NCBI Taxonomy" id="81985"/>
    <lineage>
        <taxon>Eukaryota</taxon>
        <taxon>Viridiplantae</taxon>
        <taxon>Streptophyta</taxon>
        <taxon>Embryophyta</taxon>
        <taxon>Tracheophyta</taxon>
        <taxon>Spermatophyta</taxon>
        <taxon>Magnoliopsida</taxon>
        <taxon>eudicotyledons</taxon>
        <taxon>Gunneridae</taxon>
        <taxon>Pentapetalae</taxon>
        <taxon>rosids</taxon>
        <taxon>malvids</taxon>
        <taxon>Brassicales</taxon>
        <taxon>Brassicaceae</taxon>
        <taxon>Camelineae</taxon>
        <taxon>Capsella</taxon>
    </lineage>
</organism>
<dbReference type="EMBL" id="KB870810">
    <property type="protein sequence ID" value="EOA19640.1"/>
    <property type="molecule type" value="Genomic_DNA"/>
</dbReference>
<dbReference type="InterPro" id="IPR021109">
    <property type="entry name" value="Peptidase_aspartic_dom_sf"/>
</dbReference>
<comment type="similarity">
    <text evidence="1">Belongs to the peptidase A1 family.</text>
</comment>
<evidence type="ECO:0000256" key="2">
    <source>
        <dbReference type="SAM" id="SignalP"/>
    </source>
</evidence>
<dbReference type="Gene3D" id="2.40.70.10">
    <property type="entry name" value="Acid Proteases"/>
    <property type="match status" value="2"/>
</dbReference>
<dbReference type="Pfam" id="PF14543">
    <property type="entry name" value="TAXi_N"/>
    <property type="match status" value="1"/>
</dbReference>
<name>R0H4L4_9BRAS</name>
<dbReference type="Pfam" id="PF14541">
    <property type="entry name" value="TAXi_C"/>
    <property type="match status" value="1"/>
</dbReference>
<reference evidence="6" key="1">
    <citation type="journal article" date="2013" name="Nat. Genet.">
        <title>The Capsella rubella genome and the genomic consequences of rapid mating system evolution.</title>
        <authorList>
            <person name="Slotte T."/>
            <person name="Hazzouri K.M."/>
            <person name="Agren J.A."/>
            <person name="Koenig D."/>
            <person name="Maumus F."/>
            <person name="Guo Y.L."/>
            <person name="Steige K."/>
            <person name="Platts A.E."/>
            <person name="Escobar J.S."/>
            <person name="Newman L.K."/>
            <person name="Wang W."/>
            <person name="Mandakova T."/>
            <person name="Vello E."/>
            <person name="Smith L.M."/>
            <person name="Henz S.R."/>
            <person name="Steffen J."/>
            <person name="Takuno S."/>
            <person name="Brandvain Y."/>
            <person name="Coop G."/>
            <person name="Andolfatto P."/>
            <person name="Hu T.T."/>
            <person name="Blanchette M."/>
            <person name="Clark R.M."/>
            <person name="Quesneville H."/>
            <person name="Nordborg M."/>
            <person name="Gaut B.S."/>
            <person name="Lysak M.A."/>
            <person name="Jenkins J."/>
            <person name="Grimwood J."/>
            <person name="Chapman J."/>
            <person name="Prochnik S."/>
            <person name="Shu S."/>
            <person name="Rokhsar D."/>
            <person name="Schmutz J."/>
            <person name="Weigel D."/>
            <person name="Wright S.I."/>
        </authorList>
    </citation>
    <scope>NUCLEOTIDE SEQUENCE [LARGE SCALE GENOMIC DNA]</scope>
    <source>
        <strain evidence="6">cv. Monte Gargano</strain>
    </source>
</reference>
<dbReference type="SUPFAM" id="SSF50630">
    <property type="entry name" value="Acid proteases"/>
    <property type="match status" value="1"/>
</dbReference>
<dbReference type="Proteomes" id="UP000029121">
    <property type="component" value="Unassembled WGS sequence"/>
</dbReference>
<evidence type="ECO:0000313" key="6">
    <source>
        <dbReference type="Proteomes" id="UP000029121"/>
    </source>
</evidence>
<dbReference type="eggNOG" id="KOG1339">
    <property type="taxonomic scope" value="Eukaryota"/>
</dbReference>
<dbReference type="KEGG" id="crb:17882294"/>
<sequence>MGSLTRLIVFLSIFAAITLKANSQYLLPIIKDEPTNLFFTTLSIGSLATESPVNLLLDLESNLTLVNYDYNVSVFIDSIVSCHSSTCESIPGHGWDDGDPYCSCVYRLSSLLGQNASIEAYVIQDTVSISTTDGGKLLSEVSINPLTISDYRGEEFITYLPPLVSGILSLSPVSSSFIKQVISFYGVSPKFSLCLPSSGAGHFYIAADNYFIPPFNSSVSPMTLSPLKAINSESYLLDVRSIYVDGTPLSLSPNLLEGGAKLSTMVPYTLLHTDIYNALAQSFTLKAK</sequence>
<evidence type="ECO:0008006" key="7">
    <source>
        <dbReference type="Google" id="ProtNLM"/>
    </source>
</evidence>
<dbReference type="InterPro" id="IPR032799">
    <property type="entry name" value="TAXi_C"/>
</dbReference>
<dbReference type="InterPro" id="IPR032861">
    <property type="entry name" value="TAXi_N"/>
</dbReference>
<feature type="chain" id="PRO_5004351912" description="Peptidase A1 domain-containing protein" evidence="2">
    <location>
        <begin position="24"/>
        <end position="288"/>
    </location>
</feature>
<dbReference type="GO" id="GO:0006508">
    <property type="term" value="P:proteolysis"/>
    <property type="evidence" value="ECO:0007669"/>
    <property type="project" value="InterPro"/>
</dbReference>